<dbReference type="WBParaSite" id="JU765_v2.g418.t1">
    <property type="protein sequence ID" value="JU765_v2.g418.t1"/>
    <property type="gene ID" value="JU765_v2.g418"/>
</dbReference>
<accession>A0AC34R7Q1</accession>
<organism evidence="1 2">
    <name type="scientific">Panagrolaimus sp. JU765</name>
    <dbReference type="NCBI Taxonomy" id="591449"/>
    <lineage>
        <taxon>Eukaryota</taxon>
        <taxon>Metazoa</taxon>
        <taxon>Ecdysozoa</taxon>
        <taxon>Nematoda</taxon>
        <taxon>Chromadorea</taxon>
        <taxon>Rhabditida</taxon>
        <taxon>Tylenchina</taxon>
        <taxon>Panagrolaimomorpha</taxon>
        <taxon>Panagrolaimoidea</taxon>
        <taxon>Panagrolaimidae</taxon>
        <taxon>Panagrolaimus</taxon>
    </lineage>
</organism>
<evidence type="ECO:0000313" key="1">
    <source>
        <dbReference type="Proteomes" id="UP000887576"/>
    </source>
</evidence>
<reference evidence="2" key="1">
    <citation type="submission" date="2022-11" db="UniProtKB">
        <authorList>
            <consortium name="WormBaseParasite"/>
        </authorList>
    </citation>
    <scope>IDENTIFICATION</scope>
</reference>
<proteinExistence type="predicted"/>
<name>A0AC34R7Q1_9BILA</name>
<protein>
    <submittedName>
        <fullName evidence="2">L-Fucosyltransferase</fullName>
    </submittedName>
</protein>
<dbReference type="Proteomes" id="UP000887576">
    <property type="component" value="Unplaced"/>
</dbReference>
<evidence type="ECO:0000313" key="2">
    <source>
        <dbReference type="WBParaSite" id="JU765_v2.g418.t1"/>
    </source>
</evidence>
<sequence>MTSENNRVIVGILAFFSLIFVLYNTCSWNFGKDDYIREVVNEVNVDAVPFDKSKCPVQVCPSPINVAQRLVPSAVMPTVNNPPMIIQTCPVNTKSLIEAAYERKYIGCNFWATGGIGNQIWRFASIYGLARYTGREPFFEGKNAGQMEQLMEIGLVFPMMSEVLQIKSPPEVYLKKYHFADDCCKFDDPRKLIGLPDKYIKVAGDYMQSYKFFHEFRDEIRTIFQCGMTVKNQIDEFANQLFKGDKSHKLCAHVRRGDFIGDLMLESKEDFTVPAIHYAFNFLKNKTGNQEISMLFIGNDHDFINKLPIKNIGFKNIYTPEAKSRGEDMCMGINYCDSMLMTASGSTFGWWISYLMKPNSTIFYNSQITDNADFTKDVHDFDIFPPDWLMLTVEKGLARRETRWWHQRRNQPPDLPPQGMQPWV</sequence>